<gene>
    <name evidence="1" type="ORF">COMA1_50115</name>
</gene>
<protein>
    <submittedName>
        <fullName evidence="1">Uncharacterized protein</fullName>
    </submittedName>
</protein>
<dbReference type="EMBL" id="CZQA01000011">
    <property type="protein sequence ID" value="CUS38464.1"/>
    <property type="molecule type" value="Genomic_DNA"/>
</dbReference>
<sequence length="71" mass="7885">MSIFLQRYAYRFPSSKTDPCDRYNNREETGMGPALTTMLSGGLMPLHAGEIPLTLVVSKVDTEFYALSVVP</sequence>
<reference evidence="1 2" key="1">
    <citation type="submission" date="2015-10" db="EMBL/GenBank/DDBJ databases">
        <authorList>
            <person name="Gilbert D.G."/>
        </authorList>
    </citation>
    <scope>NUCLEOTIDE SEQUENCE [LARGE SCALE GENOMIC DNA]</scope>
    <source>
        <strain evidence="1">COMA1</strain>
    </source>
</reference>
<dbReference type="Proteomes" id="UP000199032">
    <property type="component" value="Unassembled WGS sequence"/>
</dbReference>
<name>A0A0S4LPB9_9BACT</name>
<evidence type="ECO:0000313" key="1">
    <source>
        <dbReference type="EMBL" id="CUS38464.1"/>
    </source>
</evidence>
<accession>A0A0S4LPB9</accession>
<keyword evidence="2" id="KW-1185">Reference proteome</keyword>
<organism evidence="1 2">
    <name type="scientific">Candidatus Nitrospira nitrosa</name>
    <dbReference type="NCBI Taxonomy" id="1742972"/>
    <lineage>
        <taxon>Bacteria</taxon>
        <taxon>Pseudomonadati</taxon>
        <taxon>Nitrospirota</taxon>
        <taxon>Nitrospiria</taxon>
        <taxon>Nitrospirales</taxon>
        <taxon>Nitrospiraceae</taxon>
        <taxon>Nitrospira</taxon>
    </lineage>
</organism>
<dbReference type="STRING" id="1742972.COMA1_50115"/>
<dbReference type="AlphaFoldDB" id="A0A0S4LPB9"/>
<proteinExistence type="predicted"/>
<evidence type="ECO:0000313" key="2">
    <source>
        <dbReference type="Proteomes" id="UP000199032"/>
    </source>
</evidence>